<protein>
    <submittedName>
        <fullName evidence="2">Uncharacterized protein</fullName>
    </submittedName>
</protein>
<name>A0ABY2H5X8_9HYPO</name>
<feature type="region of interest" description="Disordered" evidence="1">
    <location>
        <begin position="1"/>
        <end position="23"/>
    </location>
</feature>
<evidence type="ECO:0000313" key="2">
    <source>
        <dbReference type="EMBL" id="TFB03526.1"/>
    </source>
</evidence>
<proteinExistence type="predicted"/>
<dbReference type="GeneID" id="300576436"/>
<organism evidence="2 3">
    <name type="scientific">Trichoderma ghanense</name>
    <dbReference type="NCBI Taxonomy" id="65468"/>
    <lineage>
        <taxon>Eukaryota</taxon>
        <taxon>Fungi</taxon>
        <taxon>Dikarya</taxon>
        <taxon>Ascomycota</taxon>
        <taxon>Pezizomycotina</taxon>
        <taxon>Sordariomycetes</taxon>
        <taxon>Hypocreomycetidae</taxon>
        <taxon>Hypocreales</taxon>
        <taxon>Hypocreaceae</taxon>
        <taxon>Trichoderma</taxon>
    </lineage>
</organism>
<dbReference type="RefSeq" id="XP_073559727.1">
    <property type="nucleotide sequence ID" value="XM_073701986.1"/>
</dbReference>
<evidence type="ECO:0000256" key="1">
    <source>
        <dbReference type="SAM" id="MobiDB-lite"/>
    </source>
</evidence>
<reference evidence="2 3" key="1">
    <citation type="submission" date="2018-01" db="EMBL/GenBank/DDBJ databases">
        <title>Genome characterization of the sugarcane-associated fungus Trichoderma ghanense CCMA-1212 and their application in lignocelulose bioconversion.</title>
        <authorList>
            <person name="Steindorff A.S."/>
            <person name="Mendes T.D."/>
            <person name="Vilela E.S.D."/>
            <person name="Rodrigues D.S."/>
            <person name="Formighieri E.F."/>
            <person name="Melo I.S."/>
            <person name="Favaro L.C.L."/>
        </authorList>
    </citation>
    <scope>NUCLEOTIDE SEQUENCE [LARGE SCALE GENOMIC DNA]</scope>
    <source>
        <strain evidence="2 3">CCMA-1212</strain>
    </source>
</reference>
<comment type="caution">
    <text evidence="2">The sequence shown here is derived from an EMBL/GenBank/DDBJ whole genome shotgun (WGS) entry which is preliminary data.</text>
</comment>
<gene>
    <name evidence="2" type="ORF">CCMA1212_004690</name>
</gene>
<feature type="region of interest" description="Disordered" evidence="1">
    <location>
        <begin position="103"/>
        <end position="139"/>
    </location>
</feature>
<dbReference type="Proteomes" id="UP001642720">
    <property type="component" value="Unassembled WGS sequence"/>
</dbReference>
<accession>A0ABY2H5X8</accession>
<evidence type="ECO:0000313" key="3">
    <source>
        <dbReference type="Proteomes" id="UP001642720"/>
    </source>
</evidence>
<sequence>MGSVALEPRPRREGGETAQHSVQLGRRAPVGSCHPPCANKRCCVPLEEGEACEAGLGERWLLRLWLAEPGANPAITCSSWGNDGAVSSQTFLKGRSVWCPPVAGPGRQLEQGAGARSATTPPRIHASPRRGSDHDGSHLQAAAVHMRSIRLR</sequence>
<keyword evidence="3" id="KW-1185">Reference proteome</keyword>
<dbReference type="EMBL" id="PPTA01000005">
    <property type="protein sequence ID" value="TFB03526.1"/>
    <property type="molecule type" value="Genomic_DNA"/>
</dbReference>